<organism evidence="2 3">
    <name type="scientific">Eumeta variegata</name>
    <name type="common">Bagworm moth</name>
    <name type="synonym">Eumeta japonica</name>
    <dbReference type="NCBI Taxonomy" id="151549"/>
    <lineage>
        <taxon>Eukaryota</taxon>
        <taxon>Metazoa</taxon>
        <taxon>Ecdysozoa</taxon>
        <taxon>Arthropoda</taxon>
        <taxon>Hexapoda</taxon>
        <taxon>Insecta</taxon>
        <taxon>Pterygota</taxon>
        <taxon>Neoptera</taxon>
        <taxon>Endopterygota</taxon>
        <taxon>Lepidoptera</taxon>
        <taxon>Glossata</taxon>
        <taxon>Ditrysia</taxon>
        <taxon>Tineoidea</taxon>
        <taxon>Psychidae</taxon>
        <taxon>Oiketicinae</taxon>
        <taxon>Eumeta</taxon>
    </lineage>
</organism>
<feature type="compositionally biased region" description="Basic and acidic residues" evidence="1">
    <location>
        <begin position="263"/>
        <end position="278"/>
    </location>
</feature>
<name>A0A4C1YHF9_EUMVA</name>
<sequence>MRISARGYANNVKMTSLLVQCQVHLLLELNAIRHTLARHRPLTGVLYMQTSNIRRNLRRPPSWWTEDLVQVADHRYLQVYKLVVPGQSRVSDSGKRNVKGGRLGGRLTLHQAKEDSQKVHALSTAVLIARIACDWGTGQRSASRRSGAWVGARGGGGVSAVTRAALARYSVPRPGARPPRAPSPAPLGIAAIYVALETGIFRITSLIEPVSHFDKQRTVYFLENLNLGRGSALRRDDGCDLYPRERAEGGRPRRPGRLLRPRAGGEGEEGRDARCDRW</sequence>
<feature type="compositionally biased region" description="Basic and acidic residues" evidence="1">
    <location>
        <begin position="238"/>
        <end position="251"/>
    </location>
</feature>
<feature type="region of interest" description="Disordered" evidence="1">
    <location>
        <begin position="238"/>
        <end position="278"/>
    </location>
</feature>
<evidence type="ECO:0000313" key="3">
    <source>
        <dbReference type="Proteomes" id="UP000299102"/>
    </source>
</evidence>
<dbReference type="AlphaFoldDB" id="A0A4C1YHF9"/>
<keyword evidence="3" id="KW-1185">Reference proteome</keyword>
<comment type="caution">
    <text evidence="2">The sequence shown here is derived from an EMBL/GenBank/DDBJ whole genome shotgun (WGS) entry which is preliminary data.</text>
</comment>
<dbReference type="Proteomes" id="UP000299102">
    <property type="component" value="Unassembled WGS sequence"/>
</dbReference>
<dbReference type="EMBL" id="BGZK01001200">
    <property type="protein sequence ID" value="GBP74252.1"/>
    <property type="molecule type" value="Genomic_DNA"/>
</dbReference>
<evidence type="ECO:0000313" key="2">
    <source>
        <dbReference type="EMBL" id="GBP74252.1"/>
    </source>
</evidence>
<proteinExistence type="predicted"/>
<gene>
    <name evidence="2" type="ORF">EVAR_51651_1</name>
</gene>
<protein>
    <submittedName>
        <fullName evidence="2">Uncharacterized protein</fullName>
    </submittedName>
</protein>
<accession>A0A4C1YHF9</accession>
<evidence type="ECO:0000256" key="1">
    <source>
        <dbReference type="SAM" id="MobiDB-lite"/>
    </source>
</evidence>
<reference evidence="2 3" key="1">
    <citation type="journal article" date="2019" name="Commun. Biol.">
        <title>The bagworm genome reveals a unique fibroin gene that provides high tensile strength.</title>
        <authorList>
            <person name="Kono N."/>
            <person name="Nakamura H."/>
            <person name="Ohtoshi R."/>
            <person name="Tomita M."/>
            <person name="Numata K."/>
            <person name="Arakawa K."/>
        </authorList>
    </citation>
    <scope>NUCLEOTIDE SEQUENCE [LARGE SCALE GENOMIC DNA]</scope>
</reference>